<dbReference type="AlphaFoldDB" id="A0A0C1UMG0"/>
<keyword evidence="2" id="KW-1185">Reference proteome</keyword>
<accession>A0A0C1UMG0</accession>
<evidence type="ECO:0000313" key="2">
    <source>
        <dbReference type="Proteomes" id="UP000031366"/>
    </source>
</evidence>
<name>A0A0C1UMG0_9CLOT</name>
<dbReference type="EMBL" id="AYSO01000009">
    <property type="protein sequence ID" value="KIE48415.1"/>
    <property type="molecule type" value="Genomic_DNA"/>
</dbReference>
<dbReference type="Proteomes" id="UP000031366">
    <property type="component" value="Unassembled WGS sequence"/>
</dbReference>
<proteinExistence type="predicted"/>
<sequence length="32" mass="3848">MGVYMLFRLVLRLDLVPHHHNLMSSYIFLSED</sequence>
<reference evidence="1 2" key="1">
    <citation type="journal article" date="2015" name="Infect. Genet. Evol.">
        <title>Genomic sequences of six botulinum neurotoxin-producing strains representing three clostridial species illustrate the mobility and diversity of botulinum neurotoxin genes.</title>
        <authorList>
            <person name="Smith T.J."/>
            <person name="Hill K.K."/>
            <person name="Xie G."/>
            <person name="Foley B.T."/>
            <person name="Williamson C.H."/>
            <person name="Foster J.T."/>
            <person name="Johnson S.L."/>
            <person name="Chertkov O."/>
            <person name="Teshima H."/>
            <person name="Gibbons H.S."/>
            <person name="Johnsky L.A."/>
            <person name="Karavis M.A."/>
            <person name="Smith L.A."/>
        </authorList>
    </citation>
    <scope>NUCLEOTIDE SEQUENCE [LARGE SCALE GENOMIC DNA]</scope>
    <source>
        <strain evidence="1 2">CDC 2741</strain>
    </source>
</reference>
<organism evidence="1 2">
    <name type="scientific">Clostridium argentinense CDC 2741</name>
    <dbReference type="NCBI Taxonomy" id="1418104"/>
    <lineage>
        <taxon>Bacteria</taxon>
        <taxon>Bacillati</taxon>
        <taxon>Bacillota</taxon>
        <taxon>Clostridia</taxon>
        <taxon>Eubacteriales</taxon>
        <taxon>Clostridiaceae</taxon>
        <taxon>Clostridium</taxon>
    </lineage>
</organism>
<comment type="caution">
    <text evidence="1">The sequence shown here is derived from an EMBL/GenBank/DDBJ whole genome shotgun (WGS) entry which is preliminary data.</text>
</comment>
<gene>
    <name evidence="1" type="ORF">U732_4173</name>
</gene>
<evidence type="ECO:0000313" key="1">
    <source>
        <dbReference type="EMBL" id="KIE48415.1"/>
    </source>
</evidence>
<protein>
    <submittedName>
        <fullName evidence="1">Uncharacterized protein</fullName>
    </submittedName>
</protein>